<gene>
    <name evidence="2" type="ORF">ECPE_LOCUS8698</name>
</gene>
<reference evidence="4" key="1">
    <citation type="submission" date="2016-06" db="UniProtKB">
        <authorList>
            <consortium name="WormBaseParasite"/>
        </authorList>
    </citation>
    <scope>IDENTIFICATION</scope>
</reference>
<evidence type="ECO:0000313" key="2">
    <source>
        <dbReference type="EMBL" id="VDP84041.1"/>
    </source>
</evidence>
<dbReference type="WBParaSite" id="ECPE_0000872401-mRNA-1">
    <property type="protein sequence ID" value="ECPE_0000872401-mRNA-1"/>
    <property type="gene ID" value="ECPE_0000872401"/>
</dbReference>
<feature type="region of interest" description="Disordered" evidence="1">
    <location>
        <begin position="160"/>
        <end position="216"/>
    </location>
</feature>
<evidence type="ECO:0000256" key="1">
    <source>
        <dbReference type="SAM" id="MobiDB-lite"/>
    </source>
</evidence>
<accession>A0A183AP13</accession>
<keyword evidence="3" id="KW-1185">Reference proteome</keyword>
<proteinExistence type="predicted"/>
<dbReference type="EMBL" id="UZAN01046330">
    <property type="protein sequence ID" value="VDP84041.1"/>
    <property type="molecule type" value="Genomic_DNA"/>
</dbReference>
<sequence length="249" mass="28628">MHPALCTLPHHQPRHFLEAESRLNNTGPITAGLNLADRYRQVQTQRFAEAAYASADYHVARVCTEVTTETSPILSGFNQRRQDTLGKELRERWEKAVTNVSRFYAYETVDRRSIAKRAAAVKEFSEETAQINRLIDRYNLIVPALHLQRGHKNAEHVIQKLRTTRPKDRKSQFSSDTLPPSKPQPPSESDDPAEEAKKQVKGSQKQNSDEESNSGNLFDARYLAEIMRDFYRELARAYASMMRGFKNHR</sequence>
<dbReference type="Proteomes" id="UP000272942">
    <property type="component" value="Unassembled WGS sequence"/>
</dbReference>
<dbReference type="OrthoDB" id="1922282at2759"/>
<name>A0A183AP13_9TREM</name>
<protein>
    <submittedName>
        <fullName evidence="4">BAR domain-containing protein</fullName>
    </submittedName>
</protein>
<reference evidence="2 3" key="2">
    <citation type="submission" date="2018-11" db="EMBL/GenBank/DDBJ databases">
        <authorList>
            <consortium name="Pathogen Informatics"/>
        </authorList>
    </citation>
    <scope>NUCLEOTIDE SEQUENCE [LARGE SCALE GENOMIC DNA]</scope>
    <source>
        <strain evidence="2 3">Egypt</strain>
    </source>
</reference>
<evidence type="ECO:0000313" key="3">
    <source>
        <dbReference type="Proteomes" id="UP000272942"/>
    </source>
</evidence>
<evidence type="ECO:0000313" key="4">
    <source>
        <dbReference type="WBParaSite" id="ECPE_0000872401-mRNA-1"/>
    </source>
</evidence>
<organism evidence="4">
    <name type="scientific">Echinostoma caproni</name>
    <dbReference type="NCBI Taxonomy" id="27848"/>
    <lineage>
        <taxon>Eukaryota</taxon>
        <taxon>Metazoa</taxon>
        <taxon>Spiralia</taxon>
        <taxon>Lophotrochozoa</taxon>
        <taxon>Platyhelminthes</taxon>
        <taxon>Trematoda</taxon>
        <taxon>Digenea</taxon>
        <taxon>Plagiorchiida</taxon>
        <taxon>Echinostomata</taxon>
        <taxon>Echinostomatoidea</taxon>
        <taxon>Echinostomatidae</taxon>
        <taxon>Echinostoma</taxon>
    </lineage>
</organism>
<dbReference type="AlphaFoldDB" id="A0A183AP13"/>